<dbReference type="SUPFAM" id="SSF116734">
    <property type="entry name" value="DNA methylase specificity domain"/>
    <property type="match status" value="1"/>
</dbReference>
<comment type="similarity">
    <text evidence="1">Belongs to the type-I restriction system S methylase family.</text>
</comment>
<reference evidence="5" key="1">
    <citation type="submission" date="2016-10" db="EMBL/GenBank/DDBJ databases">
        <authorList>
            <person name="de Groot N.N."/>
        </authorList>
    </citation>
    <scope>NUCLEOTIDE SEQUENCE</scope>
</reference>
<dbReference type="GO" id="GO:0009035">
    <property type="term" value="F:type I site-specific deoxyribonuclease activity"/>
    <property type="evidence" value="ECO:0007669"/>
    <property type="project" value="UniProtKB-EC"/>
</dbReference>
<dbReference type="InterPro" id="IPR044946">
    <property type="entry name" value="Restrct_endonuc_typeI_TRD_sf"/>
</dbReference>
<dbReference type="EC" id="3.1.21.3" evidence="5"/>
<organism evidence="5">
    <name type="scientific">hydrothermal vent metagenome</name>
    <dbReference type="NCBI Taxonomy" id="652676"/>
    <lineage>
        <taxon>unclassified sequences</taxon>
        <taxon>metagenomes</taxon>
        <taxon>ecological metagenomes</taxon>
    </lineage>
</organism>
<gene>
    <name evidence="5" type="ORF">MNB_SV-10-182</name>
</gene>
<dbReference type="GO" id="GO:0009307">
    <property type="term" value="P:DNA restriction-modification system"/>
    <property type="evidence" value="ECO:0007669"/>
    <property type="project" value="UniProtKB-KW"/>
</dbReference>
<evidence type="ECO:0000259" key="4">
    <source>
        <dbReference type="Pfam" id="PF01420"/>
    </source>
</evidence>
<keyword evidence="5" id="KW-0378">Hydrolase</keyword>
<protein>
    <submittedName>
        <fullName evidence="5">Type I restriction-modification system, specificity subunit S</fullName>
        <ecNumber evidence="5">3.1.21.3</ecNumber>
    </submittedName>
</protein>
<evidence type="ECO:0000256" key="3">
    <source>
        <dbReference type="ARBA" id="ARBA00023125"/>
    </source>
</evidence>
<proteinExistence type="inferred from homology"/>
<dbReference type="Pfam" id="PF01420">
    <property type="entry name" value="Methylase_S"/>
    <property type="match status" value="1"/>
</dbReference>
<evidence type="ECO:0000256" key="1">
    <source>
        <dbReference type="ARBA" id="ARBA00010923"/>
    </source>
</evidence>
<dbReference type="GO" id="GO:0003677">
    <property type="term" value="F:DNA binding"/>
    <property type="evidence" value="ECO:0007669"/>
    <property type="project" value="UniProtKB-KW"/>
</dbReference>
<dbReference type="EMBL" id="FPHL01000058">
    <property type="protein sequence ID" value="SFV69489.1"/>
    <property type="molecule type" value="Genomic_DNA"/>
</dbReference>
<name>A0A1W1CUQ4_9ZZZZ</name>
<evidence type="ECO:0000256" key="2">
    <source>
        <dbReference type="ARBA" id="ARBA00022747"/>
    </source>
</evidence>
<dbReference type="AlphaFoldDB" id="A0A1W1CUQ4"/>
<accession>A0A1W1CUQ4</accession>
<keyword evidence="2" id="KW-0680">Restriction system</keyword>
<feature type="domain" description="Type I restriction modification DNA specificity" evidence="4">
    <location>
        <begin position="3"/>
        <end position="34"/>
    </location>
</feature>
<evidence type="ECO:0000313" key="5">
    <source>
        <dbReference type="EMBL" id="SFV69489.1"/>
    </source>
</evidence>
<sequence length="58" mass="6743">MGEIKTPFPPLKTQQKTVQYLDQLSEKTEILKQVQHDKMQSLKDLKASLLDRAFRGEL</sequence>
<keyword evidence="3" id="KW-0238">DNA-binding</keyword>
<dbReference type="Gene3D" id="3.90.220.20">
    <property type="entry name" value="DNA methylase specificity domains"/>
    <property type="match status" value="2"/>
</dbReference>
<dbReference type="InterPro" id="IPR000055">
    <property type="entry name" value="Restrct_endonuc_typeI_TRD"/>
</dbReference>